<evidence type="ECO:0000256" key="1">
    <source>
        <dbReference type="ARBA" id="ARBA00049400"/>
    </source>
</evidence>
<dbReference type="OrthoDB" id="2387925at2759"/>
<dbReference type="GO" id="GO:0008757">
    <property type="term" value="F:S-adenosylmethionine-dependent methyltransferase activity"/>
    <property type="evidence" value="ECO:0007669"/>
    <property type="project" value="InterPro"/>
</dbReference>
<comment type="pathway">
    <text evidence="2">tRNA modification; wybutosine-tRNA(Phe) biosynthesis.</text>
</comment>
<keyword evidence="2" id="KW-0963">Cytoplasm</keyword>
<evidence type="ECO:0000313" key="5">
    <source>
        <dbReference type="Proteomes" id="UP000033647"/>
    </source>
</evidence>
<dbReference type="STRING" id="1047168.A0A0F4G565"/>
<dbReference type="GO" id="GO:0005737">
    <property type="term" value="C:cytoplasm"/>
    <property type="evidence" value="ECO:0007669"/>
    <property type="project" value="UniProtKB-SubCell"/>
</dbReference>
<dbReference type="GO" id="GO:0008175">
    <property type="term" value="F:tRNA methyltransferase activity"/>
    <property type="evidence" value="ECO:0007669"/>
    <property type="project" value="TreeGrafter"/>
</dbReference>
<dbReference type="PANTHER" id="PTHR23245:SF25">
    <property type="entry name" value="TRNA WYBUTOSINE-SYNTHESIZING PROTEIN 2 HOMOLOG"/>
    <property type="match status" value="1"/>
</dbReference>
<dbReference type="InterPro" id="IPR029063">
    <property type="entry name" value="SAM-dependent_MTases_sf"/>
</dbReference>
<comment type="subcellular location">
    <subcellularLocation>
        <location evidence="2">Cytoplasm</location>
    </subcellularLocation>
</comment>
<dbReference type="GO" id="GO:0102522">
    <property type="term" value="F:tRNA 4-demethylwyosine alpha-amino-alpha-carboxypropyltransferase activity"/>
    <property type="evidence" value="ECO:0007669"/>
    <property type="project" value="UniProtKB-EC"/>
</dbReference>
<gene>
    <name evidence="4" type="ORF">TI39_contig5842g00009</name>
</gene>
<dbReference type="EMBL" id="LAFY01005797">
    <property type="protein sequence ID" value="KJX92511.1"/>
    <property type="molecule type" value="Genomic_DNA"/>
</dbReference>
<dbReference type="SUPFAM" id="SSF53335">
    <property type="entry name" value="S-adenosyl-L-methionine-dependent methyltransferases"/>
    <property type="match status" value="1"/>
</dbReference>
<feature type="domain" description="SAM-dependent methyltransferase TRM5/TYW2-type" evidence="3">
    <location>
        <begin position="92"/>
        <end position="383"/>
    </location>
</feature>
<protein>
    <recommendedName>
        <fullName evidence="2">tRNA wybutosine-synthesizing protein 2</fullName>
        <shortName evidence="2">tRNA-yW-synthesizing protein 2</shortName>
    </recommendedName>
    <alternativeName>
        <fullName evidence="2">tRNA(Phe) (4-demethylwyosine(37)-C(7)) aminocarboxypropyltransferase</fullName>
    </alternativeName>
</protein>
<accession>A0A0F4G565</accession>
<dbReference type="AlphaFoldDB" id="A0A0F4G565"/>
<organism evidence="4 5">
    <name type="scientific">Zymoseptoria brevis</name>
    <dbReference type="NCBI Taxonomy" id="1047168"/>
    <lineage>
        <taxon>Eukaryota</taxon>
        <taxon>Fungi</taxon>
        <taxon>Dikarya</taxon>
        <taxon>Ascomycota</taxon>
        <taxon>Pezizomycotina</taxon>
        <taxon>Dothideomycetes</taxon>
        <taxon>Dothideomycetidae</taxon>
        <taxon>Mycosphaerellales</taxon>
        <taxon>Mycosphaerellaceae</taxon>
        <taxon>Zymoseptoria</taxon>
    </lineage>
</organism>
<keyword evidence="2" id="KW-0949">S-adenosyl-L-methionine</keyword>
<keyword evidence="2" id="KW-0808">Transferase</keyword>
<dbReference type="InterPro" id="IPR030382">
    <property type="entry name" value="MeTrfase_TRM5/TYW2"/>
</dbReference>
<dbReference type="Gene3D" id="3.40.50.150">
    <property type="entry name" value="Vaccinia Virus protein VP39"/>
    <property type="match status" value="1"/>
</dbReference>
<dbReference type="CDD" id="cd02440">
    <property type="entry name" value="AdoMet_MTases"/>
    <property type="match status" value="1"/>
</dbReference>
<dbReference type="GO" id="GO:0030488">
    <property type="term" value="P:tRNA methylation"/>
    <property type="evidence" value="ECO:0007669"/>
    <property type="project" value="TreeGrafter"/>
</dbReference>
<evidence type="ECO:0000259" key="3">
    <source>
        <dbReference type="PROSITE" id="PS51684"/>
    </source>
</evidence>
<name>A0A0F4G565_9PEZI</name>
<dbReference type="UniPathway" id="UPA00375"/>
<comment type="function">
    <text evidence="2">S-adenosyl-L-methionine-dependent transferase that acts as a component of the wybutosine biosynthesis pathway. Wybutosine is a hyper modified guanosine with a tricyclic base found at the 3'-position adjacent to the anticodon of eukaryotic phenylalanine tRNA. Catalyzes the transfer of the alpha-amino-alpha-carboxypropyl (acp) group from S-adenosyl-L-methionine to the C-7 position of 4-demethylwyosine (imG-14) to produce wybutosine-86.</text>
</comment>
<comment type="similarity">
    <text evidence="2">Belongs to the class I-like SAM-binding methyltransferase superfamily. TRM5/TYW2 family.</text>
</comment>
<dbReference type="Proteomes" id="UP000033647">
    <property type="component" value="Unassembled WGS sequence"/>
</dbReference>
<dbReference type="GO" id="GO:0031591">
    <property type="term" value="P:wybutosine biosynthetic process"/>
    <property type="evidence" value="ECO:0007669"/>
    <property type="project" value="InterPro"/>
</dbReference>
<reference evidence="4 5" key="1">
    <citation type="submission" date="2015-03" db="EMBL/GenBank/DDBJ databases">
        <title>RNA-seq based gene annotation and comparative genomics of four Zymoseptoria species reveal species-specific pathogenicity related genes and transposable element activity.</title>
        <authorList>
            <person name="Grandaubert J."/>
            <person name="Bhattacharyya A."/>
            <person name="Stukenbrock E.H."/>
        </authorList>
    </citation>
    <scope>NUCLEOTIDE SEQUENCE [LARGE SCALE GENOMIC DNA]</scope>
    <source>
        <strain evidence="4 5">Zb18110</strain>
    </source>
</reference>
<proteinExistence type="inferred from homology"/>
<keyword evidence="5" id="KW-1185">Reference proteome</keyword>
<keyword evidence="2" id="KW-0819">tRNA processing</keyword>
<dbReference type="InterPro" id="IPR026274">
    <property type="entry name" value="tRNA_wybutosine_synth_prot_2"/>
</dbReference>
<comment type="caution">
    <text evidence="4">The sequence shown here is derived from an EMBL/GenBank/DDBJ whole genome shotgun (WGS) entry which is preliminary data.</text>
</comment>
<evidence type="ECO:0000256" key="2">
    <source>
        <dbReference type="PIRNR" id="PIRNR038972"/>
    </source>
</evidence>
<dbReference type="PANTHER" id="PTHR23245">
    <property type="entry name" value="TRNA METHYLTRANSFERASE"/>
    <property type="match status" value="1"/>
</dbReference>
<sequence length="387" mass="42860">MHTYLAFHLPSTTKSTTSTPTIMAMERAVRLWLTENHVPQSTWSALLRKLGRSYTIYGHLLLLPPNALSGPEWDSISTHLSSSSIQDLYALLAKHLKITNIALNKPIPPLQTNSQDENILRAPTNFTPVYGDFGPSTCDSPPTPEDFDAAFWTTCRQNGISQTWAPRWTMFSRGNVSEKARLLTLASVVRAVEEGRLDGRGSAAVDLYCGIGYFAFSYVKAGVGVVLGWDLNAWSVEGLRQGARGNKWEVEVFDGEEESMANGDARLLVFNESNEHAPERIARMKGRLPPIRHVNCGMLPSSRASLLLAAKVLDAEYDGWVHIHENFLVEEIEAKAEGTMREFKGLLEEQRGGDVRVEVDFVSRLKSYAPGVVHCVIDISVGAKDMT</sequence>
<evidence type="ECO:0000313" key="4">
    <source>
        <dbReference type="EMBL" id="KJX92511.1"/>
    </source>
</evidence>
<comment type="catalytic activity">
    <reaction evidence="1">
        <text>4-demethylwyosine(37) in tRNA(Phe) + S-adenosyl-L-methionine = 4-demethyl-7-[(3S)-3-amino-3-carboxypropyl]wyosine(37) in tRNA(Phe) + S-methyl-5'-thioadenosine + H(+)</text>
        <dbReference type="Rhea" id="RHEA:36355"/>
        <dbReference type="Rhea" id="RHEA-COMP:10164"/>
        <dbReference type="Rhea" id="RHEA-COMP:10378"/>
        <dbReference type="ChEBI" id="CHEBI:15378"/>
        <dbReference type="ChEBI" id="CHEBI:17509"/>
        <dbReference type="ChEBI" id="CHEBI:59789"/>
        <dbReference type="ChEBI" id="CHEBI:64315"/>
        <dbReference type="ChEBI" id="CHEBI:73550"/>
        <dbReference type="EC" id="2.5.1.114"/>
    </reaction>
</comment>
<dbReference type="PIRSF" id="PIRSF038972">
    <property type="entry name" value="Trm12"/>
    <property type="match status" value="1"/>
</dbReference>
<dbReference type="PROSITE" id="PS51684">
    <property type="entry name" value="SAM_MT_TRM5_TYW2"/>
    <property type="match status" value="1"/>
</dbReference>